<accession>A0A2K2D928</accession>
<dbReference type="Gramene" id="PNT70793">
    <property type="protein sequence ID" value="PNT70793"/>
    <property type="gene ID" value="BRADI_2g18160v3"/>
</dbReference>
<name>A0A2K2D928_BRADI</name>
<proteinExistence type="inferred from homology"/>
<feature type="compositionally biased region" description="Polar residues" evidence="3">
    <location>
        <begin position="212"/>
        <end position="225"/>
    </location>
</feature>
<evidence type="ECO:0000256" key="1">
    <source>
        <dbReference type="ARBA" id="ARBA00006568"/>
    </source>
</evidence>
<evidence type="ECO:0000259" key="4">
    <source>
        <dbReference type="PROSITE" id="PS51752"/>
    </source>
</evidence>
<dbReference type="Pfam" id="PF01419">
    <property type="entry name" value="Jacalin"/>
    <property type="match status" value="1"/>
</dbReference>
<dbReference type="PANTHER" id="PTHR47293:SF15">
    <property type="entry name" value="JACALIN-RELATED LECTIN 19"/>
    <property type="match status" value="1"/>
</dbReference>
<dbReference type="EMBL" id="CM000881">
    <property type="protein sequence ID" value="PNT70791.1"/>
    <property type="molecule type" value="Genomic_DNA"/>
</dbReference>
<reference evidence="5" key="2">
    <citation type="submission" date="2017-06" db="EMBL/GenBank/DDBJ databases">
        <title>WGS assembly of Brachypodium distachyon.</title>
        <authorList>
            <consortium name="The International Brachypodium Initiative"/>
            <person name="Lucas S."/>
            <person name="Harmon-Smith M."/>
            <person name="Lail K."/>
            <person name="Tice H."/>
            <person name="Grimwood J."/>
            <person name="Bruce D."/>
            <person name="Barry K."/>
            <person name="Shu S."/>
            <person name="Lindquist E."/>
            <person name="Wang M."/>
            <person name="Pitluck S."/>
            <person name="Vogel J.P."/>
            <person name="Garvin D.F."/>
            <person name="Mockler T.C."/>
            <person name="Schmutz J."/>
            <person name="Rokhsar D."/>
            <person name="Bevan M.W."/>
        </authorList>
    </citation>
    <scope>NUCLEOTIDE SEQUENCE</scope>
    <source>
        <strain evidence="5">Bd21</strain>
    </source>
</reference>
<dbReference type="GeneID" id="100830506"/>
<evidence type="ECO:0000256" key="3">
    <source>
        <dbReference type="SAM" id="MobiDB-lite"/>
    </source>
</evidence>
<dbReference type="SUPFAM" id="SSF51101">
    <property type="entry name" value="Mannose-binding lectins"/>
    <property type="match status" value="1"/>
</dbReference>
<dbReference type="InterPro" id="IPR033734">
    <property type="entry name" value="Jacalin-like_lectin_dom_plant"/>
</dbReference>
<dbReference type="RefSeq" id="XP_010231089.1">
    <property type="nucleotide sequence ID" value="XM_010232787.3"/>
</dbReference>
<dbReference type="Gramene" id="PNT70791">
    <property type="protein sequence ID" value="PNT70791"/>
    <property type="gene ID" value="BRADI_2g18160v3"/>
</dbReference>
<dbReference type="GO" id="GO:0030246">
    <property type="term" value="F:carbohydrate binding"/>
    <property type="evidence" value="ECO:0007669"/>
    <property type="project" value="UniProtKB-KW"/>
</dbReference>
<dbReference type="PROSITE" id="PS51752">
    <property type="entry name" value="JACALIN_LECTIN"/>
    <property type="match status" value="1"/>
</dbReference>
<dbReference type="PANTHER" id="PTHR47293">
    <property type="entry name" value="JACALIN-RELATED LECTIN 3"/>
    <property type="match status" value="1"/>
</dbReference>
<feature type="domain" description="Jacalin-type lectin" evidence="4">
    <location>
        <begin position="18"/>
        <end position="166"/>
    </location>
</feature>
<dbReference type="EnsemblPlants" id="PNT70791">
    <property type="protein sequence ID" value="PNT70791"/>
    <property type="gene ID" value="BRADI_2g18160v3"/>
</dbReference>
<reference evidence="6" key="3">
    <citation type="submission" date="2018-08" db="UniProtKB">
        <authorList>
            <consortium name="EnsemblPlants"/>
        </authorList>
    </citation>
    <scope>IDENTIFICATION</scope>
    <source>
        <strain evidence="6">cv. Bd21</strain>
    </source>
</reference>
<evidence type="ECO:0000313" key="6">
    <source>
        <dbReference type="EnsemblPlants" id="PNT70791"/>
    </source>
</evidence>
<dbReference type="AlphaFoldDB" id="A0A2K2D928"/>
<dbReference type="CDD" id="cd09612">
    <property type="entry name" value="Jacalin"/>
    <property type="match status" value="1"/>
</dbReference>
<keyword evidence="7" id="KW-1185">Reference proteome</keyword>
<protein>
    <recommendedName>
        <fullName evidence="4">Jacalin-type lectin domain-containing protein</fullName>
    </recommendedName>
</protein>
<dbReference type="ExpressionAtlas" id="A0A2K2D928">
    <property type="expression patterns" value="baseline"/>
</dbReference>
<keyword evidence="2" id="KW-0430">Lectin</keyword>
<dbReference type="FunFam" id="2.100.10.30:FF:000001">
    <property type="entry name" value="Jacalin-related lectin 33"/>
    <property type="match status" value="1"/>
</dbReference>
<evidence type="ECO:0000313" key="5">
    <source>
        <dbReference type="EMBL" id="PNT70791.1"/>
    </source>
</evidence>
<sequence length="225" mass="23631">MQQQQAAAQRRMVASKKLMKVGPWGGSGGTPWDDGGHTGIRSITMCYDHRCVDSIAVEYDQSGIPVHGDRHGGAGGNQTTQVKLRFPDEHLTAVSGRYGPVAQGGAAVIRSLAFRTDRAAYGPFGAGPTADGGTTPFEFAVDGGVIVGFCGRSGWQLDAVGVYLAALTPETVYHKVHKLGLMAYRKVMHRLGPPAAAAAEGQEEDGKAAAQVQQQNGGSVQANRK</sequence>
<dbReference type="EnsemblPlants" id="PNT70793">
    <property type="protein sequence ID" value="PNT70793"/>
    <property type="gene ID" value="BRADI_2g18160v3"/>
</dbReference>
<evidence type="ECO:0000256" key="2">
    <source>
        <dbReference type="ARBA" id="ARBA00022734"/>
    </source>
</evidence>
<feature type="region of interest" description="Disordered" evidence="3">
    <location>
        <begin position="195"/>
        <end position="225"/>
    </location>
</feature>
<dbReference type="Gene3D" id="2.100.10.30">
    <property type="entry name" value="Jacalin-like lectin domain"/>
    <property type="match status" value="1"/>
</dbReference>
<organism evidence="5">
    <name type="scientific">Brachypodium distachyon</name>
    <name type="common">Purple false brome</name>
    <name type="synonym">Trachynia distachya</name>
    <dbReference type="NCBI Taxonomy" id="15368"/>
    <lineage>
        <taxon>Eukaryota</taxon>
        <taxon>Viridiplantae</taxon>
        <taxon>Streptophyta</taxon>
        <taxon>Embryophyta</taxon>
        <taxon>Tracheophyta</taxon>
        <taxon>Spermatophyta</taxon>
        <taxon>Magnoliopsida</taxon>
        <taxon>Liliopsida</taxon>
        <taxon>Poales</taxon>
        <taxon>Poaceae</taxon>
        <taxon>BOP clade</taxon>
        <taxon>Pooideae</taxon>
        <taxon>Stipodae</taxon>
        <taxon>Brachypodieae</taxon>
        <taxon>Brachypodium</taxon>
    </lineage>
</organism>
<comment type="similarity">
    <text evidence="1">Belongs to the jacalin lectin family.</text>
</comment>
<dbReference type="Proteomes" id="UP000008810">
    <property type="component" value="Chromosome 2"/>
</dbReference>
<dbReference type="OrthoDB" id="1901752at2759"/>
<dbReference type="InterPro" id="IPR036404">
    <property type="entry name" value="Jacalin-like_lectin_dom_sf"/>
</dbReference>
<reference evidence="5 6" key="1">
    <citation type="journal article" date="2010" name="Nature">
        <title>Genome sequencing and analysis of the model grass Brachypodium distachyon.</title>
        <authorList>
            <consortium name="International Brachypodium Initiative"/>
        </authorList>
    </citation>
    <scope>NUCLEOTIDE SEQUENCE [LARGE SCALE GENOMIC DNA]</scope>
    <source>
        <strain evidence="5 6">Bd21</strain>
    </source>
</reference>
<evidence type="ECO:0000313" key="7">
    <source>
        <dbReference type="Proteomes" id="UP000008810"/>
    </source>
</evidence>
<gene>
    <name evidence="6" type="primary">LOC100830506</name>
    <name evidence="5" type="ORF">BRADI_2g18160v3</name>
</gene>
<dbReference type="EMBL" id="CM000881">
    <property type="protein sequence ID" value="PNT70793.1"/>
    <property type="molecule type" value="Genomic_DNA"/>
</dbReference>
<dbReference type="InterPro" id="IPR001229">
    <property type="entry name" value="Jacalin-like_lectin_dom"/>
</dbReference>
<dbReference type="SMART" id="SM00915">
    <property type="entry name" value="Jacalin"/>
    <property type="match status" value="1"/>
</dbReference>